<gene>
    <name evidence="1" type="ORF">CYLTODRAFT_491160</name>
</gene>
<protein>
    <recommendedName>
        <fullName evidence="3">F-box domain-containing protein</fullName>
    </recommendedName>
</protein>
<accession>A0A0D7B8L5</accession>
<reference evidence="1 2" key="1">
    <citation type="journal article" date="2015" name="Fungal Genet. Biol.">
        <title>Evolution of novel wood decay mechanisms in Agaricales revealed by the genome sequences of Fistulina hepatica and Cylindrobasidium torrendii.</title>
        <authorList>
            <person name="Floudas D."/>
            <person name="Held B.W."/>
            <person name="Riley R."/>
            <person name="Nagy L.G."/>
            <person name="Koehler G."/>
            <person name="Ransdell A.S."/>
            <person name="Younus H."/>
            <person name="Chow J."/>
            <person name="Chiniquy J."/>
            <person name="Lipzen A."/>
            <person name="Tritt A."/>
            <person name="Sun H."/>
            <person name="Haridas S."/>
            <person name="LaButti K."/>
            <person name="Ohm R.A."/>
            <person name="Kues U."/>
            <person name="Blanchette R.A."/>
            <person name="Grigoriev I.V."/>
            <person name="Minto R.E."/>
            <person name="Hibbett D.S."/>
        </authorList>
    </citation>
    <scope>NUCLEOTIDE SEQUENCE [LARGE SCALE GENOMIC DNA]</scope>
    <source>
        <strain evidence="1 2">FP15055 ss-10</strain>
    </source>
</reference>
<proteinExistence type="predicted"/>
<evidence type="ECO:0000313" key="2">
    <source>
        <dbReference type="Proteomes" id="UP000054007"/>
    </source>
</evidence>
<evidence type="ECO:0008006" key="3">
    <source>
        <dbReference type="Google" id="ProtNLM"/>
    </source>
</evidence>
<dbReference type="EMBL" id="KN880543">
    <property type="protein sequence ID" value="KIY66817.1"/>
    <property type="molecule type" value="Genomic_DNA"/>
</dbReference>
<name>A0A0D7B8L5_9AGAR</name>
<dbReference type="Proteomes" id="UP000054007">
    <property type="component" value="Unassembled WGS sequence"/>
</dbReference>
<dbReference type="AlphaFoldDB" id="A0A0D7B8L5"/>
<organism evidence="1 2">
    <name type="scientific">Cylindrobasidium torrendii FP15055 ss-10</name>
    <dbReference type="NCBI Taxonomy" id="1314674"/>
    <lineage>
        <taxon>Eukaryota</taxon>
        <taxon>Fungi</taxon>
        <taxon>Dikarya</taxon>
        <taxon>Basidiomycota</taxon>
        <taxon>Agaricomycotina</taxon>
        <taxon>Agaricomycetes</taxon>
        <taxon>Agaricomycetidae</taxon>
        <taxon>Agaricales</taxon>
        <taxon>Marasmiineae</taxon>
        <taxon>Physalacriaceae</taxon>
        <taxon>Cylindrobasidium</taxon>
    </lineage>
</organism>
<evidence type="ECO:0000313" key="1">
    <source>
        <dbReference type="EMBL" id="KIY66817.1"/>
    </source>
</evidence>
<keyword evidence="2" id="KW-1185">Reference proteome</keyword>
<sequence length="440" mass="50192">MPCIMDLPAELKGLILEALADIDVVDSLALVWRETWHDIRTWRFQYVDFGTYNARSIYLPKLLDIIKTAPDVARYIKQIDVGGTGDWEPEGPYYDTEEDGICQNLASLINLARRADTIWLCGLFPPTTRDCPEYAVLQAAFQTSSIKYLNLHEYTFTTPAKLLEFIGCFPRVESVEIIPVRTLNEDCLDEHLWVQAWPQYAHITSLDLAYESTAEVRFFQLIADEPIFPNIQSFSVGNHEPSFIPILRRLLMRWSATLTSLELPFLQPEHVPPGETPLQLPPRLTTFNIGVQLMEGQQSCLDFITNTLLRNQVIERLLITVRYSHQCAYLMTSAETDAIARLDTAIVERVEYLVWEAMLARPCTCNSGNASTCIFQDVCRTADEWMFKKALPKVTKKFFTGMPFPEPGDFHRGPFATREHWSYDSDSGSDDEDAEVGLII</sequence>